<keyword evidence="2" id="KW-1185">Reference proteome</keyword>
<evidence type="ECO:0000313" key="2">
    <source>
        <dbReference type="Proteomes" id="UP000237105"/>
    </source>
</evidence>
<organism evidence="1 2">
    <name type="scientific">Parasponia andersonii</name>
    <name type="common">Sponia andersonii</name>
    <dbReference type="NCBI Taxonomy" id="3476"/>
    <lineage>
        <taxon>Eukaryota</taxon>
        <taxon>Viridiplantae</taxon>
        <taxon>Streptophyta</taxon>
        <taxon>Embryophyta</taxon>
        <taxon>Tracheophyta</taxon>
        <taxon>Spermatophyta</taxon>
        <taxon>Magnoliopsida</taxon>
        <taxon>eudicotyledons</taxon>
        <taxon>Gunneridae</taxon>
        <taxon>Pentapetalae</taxon>
        <taxon>rosids</taxon>
        <taxon>fabids</taxon>
        <taxon>Rosales</taxon>
        <taxon>Cannabaceae</taxon>
        <taxon>Parasponia</taxon>
    </lineage>
</organism>
<dbReference type="AlphaFoldDB" id="A0A2P5CAQ6"/>
<gene>
    <name evidence="1" type="ORF">PanWU01x14_168870</name>
</gene>
<dbReference type="EMBL" id="JXTB01000152">
    <property type="protein sequence ID" value="PON58117.1"/>
    <property type="molecule type" value="Genomic_DNA"/>
</dbReference>
<name>A0A2P5CAQ6_PARAD</name>
<proteinExistence type="predicted"/>
<reference evidence="2" key="1">
    <citation type="submission" date="2016-06" db="EMBL/GenBank/DDBJ databases">
        <title>Parallel loss of symbiosis genes in relatives of nitrogen-fixing non-legume Parasponia.</title>
        <authorList>
            <person name="Van Velzen R."/>
            <person name="Holmer R."/>
            <person name="Bu F."/>
            <person name="Rutten L."/>
            <person name="Van Zeijl A."/>
            <person name="Liu W."/>
            <person name="Santuari L."/>
            <person name="Cao Q."/>
            <person name="Sharma T."/>
            <person name="Shen D."/>
            <person name="Roswanjaya Y."/>
            <person name="Wardhani T."/>
            <person name="Kalhor M.S."/>
            <person name="Jansen J."/>
            <person name="Van den Hoogen J."/>
            <person name="Gungor B."/>
            <person name="Hartog M."/>
            <person name="Hontelez J."/>
            <person name="Verver J."/>
            <person name="Yang W.-C."/>
            <person name="Schijlen E."/>
            <person name="Repin R."/>
            <person name="Schilthuizen M."/>
            <person name="Schranz E."/>
            <person name="Heidstra R."/>
            <person name="Miyata K."/>
            <person name="Fedorova E."/>
            <person name="Kohlen W."/>
            <person name="Bisseling T."/>
            <person name="Smit S."/>
            <person name="Geurts R."/>
        </authorList>
    </citation>
    <scope>NUCLEOTIDE SEQUENCE [LARGE SCALE GENOMIC DNA]</scope>
    <source>
        <strain evidence="2">cv. WU1-14</strain>
    </source>
</reference>
<accession>A0A2P5CAQ6</accession>
<sequence>MANKIYFSNHGQLEKLKQMERDSNQQPSQVRFAITKKRKLSKLDISAMFLHLPPKKQLFWLFLQQNQQLSEPAPKKKKKKKKIPAMGHQREIIWAPVV</sequence>
<comment type="caution">
    <text evidence="1">The sequence shown here is derived from an EMBL/GenBank/DDBJ whole genome shotgun (WGS) entry which is preliminary data.</text>
</comment>
<evidence type="ECO:0000313" key="1">
    <source>
        <dbReference type="EMBL" id="PON58117.1"/>
    </source>
</evidence>
<protein>
    <submittedName>
        <fullName evidence="1">Uncharacterized protein</fullName>
    </submittedName>
</protein>
<dbReference type="Proteomes" id="UP000237105">
    <property type="component" value="Unassembled WGS sequence"/>
</dbReference>